<protein>
    <submittedName>
        <fullName evidence="1">STAS/SEC14 domain-containing protein</fullName>
    </submittedName>
</protein>
<dbReference type="Pfam" id="PF11964">
    <property type="entry name" value="SpoIIAA-like"/>
    <property type="match status" value="1"/>
</dbReference>
<evidence type="ECO:0000313" key="1">
    <source>
        <dbReference type="EMBL" id="MBC6609927.1"/>
    </source>
</evidence>
<accession>A0ABR7MH34</accession>
<comment type="caution">
    <text evidence="1">The sequence shown here is derived from an EMBL/GenBank/DDBJ whole genome shotgun (WGS) entry which is preliminary data.</text>
</comment>
<organism evidence="1 2">
    <name type="scientific">Hymenobacter citatus</name>
    <dbReference type="NCBI Taxonomy" id="2763506"/>
    <lineage>
        <taxon>Bacteria</taxon>
        <taxon>Pseudomonadati</taxon>
        <taxon>Bacteroidota</taxon>
        <taxon>Cytophagia</taxon>
        <taxon>Cytophagales</taxon>
        <taxon>Hymenobacteraceae</taxon>
        <taxon>Hymenobacter</taxon>
    </lineage>
</organism>
<proteinExistence type="predicted"/>
<dbReference type="InterPro" id="IPR021866">
    <property type="entry name" value="SpoIIAA-like"/>
</dbReference>
<dbReference type="RefSeq" id="WP_187318232.1">
    <property type="nucleotide sequence ID" value="NZ_JACSCY010000002.1"/>
</dbReference>
<sequence length="134" mass="14907">MFRAVDYPDENLLALYIGGMLTKADYQGVVPTLEKKVQQYGKVNAYLEYEGIEDVTLKALWEELKEDVKHFTSFNRVAVVSNDNALVKAGAALSSVITPTDVKHFNPEEKTVALQWVRGENAVASPHTVDVYSS</sequence>
<dbReference type="InterPro" id="IPR038396">
    <property type="entry name" value="SpoIIAA-like_sf"/>
</dbReference>
<dbReference type="Proteomes" id="UP000622017">
    <property type="component" value="Unassembled WGS sequence"/>
</dbReference>
<reference evidence="1 2" key="1">
    <citation type="submission" date="2020-08" db="EMBL/GenBank/DDBJ databases">
        <title>Hymenobacter sp.</title>
        <authorList>
            <person name="Kim M.K."/>
        </authorList>
    </citation>
    <scope>NUCLEOTIDE SEQUENCE [LARGE SCALE GENOMIC DNA]</scope>
    <source>
        <strain evidence="1 2">BT507</strain>
    </source>
</reference>
<keyword evidence="2" id="KW-1185">Reference proteome</keyword>
<gene>
    <name evidence="1" type="ORF">H8B15_03270</name>
</gene>
<dbReference type="Gene3D" id="3.40.50.10600">
    <property type="entry name" value="SpoIIaa-like domains"/>
    <property type="match status" value="1"/>
</dbReference>
<dbReference type="EMBL" id="JACSCY010000002">
    <property type="protein sequence ID" value="MBC6609927.1"/>
    <property type="molecule type" value="Genomic_DNA"/>
</dbReference>
<name>A0ABR7MH34_9BACT</name>
<evidence type="ECO:0000313" key="2">
    <source>
        <dbReference type="Proteomes" id="UP000622017"/>
    </source>
</evidence>
<dbReference type="SUPFAM" id="SSF52091">
    <property type="entry name" value="SpoIIaa-like"/>
    <property type="match status" value="1"/>
</dbReference>
<dbReference type="InterPro" id="IPR036513">
    <property type="entry name" value="STAS_dom_sf"/>
</dbReference>